<gene>
    <name evidence="1" type="ORF">K435DRAFT_769765</name>
</gene>
<organism evidence="1 2">
    <name type="scientific">Dendrothele bispora (strain CBS 962.96)</name>
    <dbReference type="NCBI Taxonomy" id="1314807"/>
    <lineage>
        <taxon>Eukaryota</taxon>
        <taxon>Fungi</taxon>
        <taxon>Dikarya</taxon>
        <taxon>Basidiomycota</taxon>
        <taxon>Agaricomycotina</taxon>
        <taxon>Agaricomycetes</taxon>
        <taxon>Agaricomycetidae</taxon>
        <taxon>Agaricales</taxon>
        <taxon>Agaricales incertae sedis</taxon>
        <taxon>Dendrothele</taxon>
    </lineage>
</organism>
<proteinExistence type="predicted"/>
<dbReference type="AlphaFoldDB" id="A0A4S8KQW9"/>
<accession>A0A4S8KQW9</accession>
<evidence type="ECO:0000313" key="2">
    <source>
        <dbReference type="Proteomes" id="UP000297245"/>
    </source>
</evidence>
<name>A0A4S8KQW9_DENBC</name>
<evidence type="ECO:0000313" key="1">
    <source>
        <dbReference type="EMBL" id="THU78033.1"/>
    </source>
</evidence>
<dbReference type="OrthoDB" id="3051324at2759"/>
<dbReference type="Proteomes" id="UP000297245">
    <property type="component" value="Unassembled WGS sequence"/>
</dbReference>
<keyword evidence="2" id="KW-1185">Reference proteome</keyword>
<sequence>MCSICSCEDCWASITIWHSILAILFSETGLLPVRYRRLQLTLSYLKYLILVPRHQYASAAFRHSCALYNNCSSCWIGDVIHTLENLPIPVHVTLQGLLHTKSVDAMIEQVAESWESSLQMFMQDATRTLVLRKRVEYDSKGVMREYRLWAYRSYLDLIRVPTHRKAYFRFVTSNHHFAIKLL</sequence>
<dbReference type="EMBL" id="ML180277">
    <property type="protein sequence ID" value="THU78033.1"/>
    <property type="molecule type" value="Genomic_DNA"/>
</dbReference>
<protein>
    <submittedName>
        <fullName evidence="1">Uncharacterized protein</fullName>
    </submittedName>
</protein>
<reference evidence="1 2" key="1">
    <citation type="journal article" date="2019" name="Nat. Ecol. Evol.">
        <title>Megaphylogeny resolves global patterns of mushroom evolution.</title>
        <authorList>
            <person name="Varga T."/>
            <person name="Krizsan K."/>
            <person name="Foldi C."/>
            <person name="Dima B."/>
            <person name="Sanchez-Garcia M."/>
            <person name="Sanchez-Ramirez S."/>
            <person name="Szollosi G.J."/>
            <person name="Szarkandi J.G."/>
            <person name="Papp V."/>
            <person name="Albert L."/>
            <person name="Andreopoulos W."/>
            <person name="Angelini C."/>
            <person name="Antonin V."/>
            <person name="Barry K.W."/>
            <person name="Bougher N.L."/>
            <person name="Buchanan P."/>
            <person name="Buyck B."/>
            <person name="Bense V."/>
            <person name="Catcheside P."/>
            <person name="Chovatia M."/>
            <person name="Cooper J."/>
            <person name="Damon W."/>
            <person name="Desjardin D."/>
            <person name="Finy P."/>
            <person name="Geml J."/>
            <person name="Haridas S."/>
            <person name="Hughes K."/>
            <person name="Justo A."/>
            <person name="Karasinski D."/>
            <person name="Kautmanova I."/>
            <person name="Kiss B."/>
            <person name="Kocsube S."/>
            <person name="Kotiranta H."/>
            <person name="LaButti K.M."/>
            <person name="Lechner B.E."/>
            <person name="Liimatainen K."/>
            <person name="Lipzen A."/>
            <person name="Lukacs Z."/>
            <person name="Mihaltcheva S."/>
            <person name="Morgado L.N."/>
            <person name="Niskanen T."/>
            <person name="Noordeloos M.E."/>
            <person name="Ohm R.A."/>
            <person name="Ortiz-Santana B."/>
            <person name="Ovrebo C."/>
            <person name="Racz N."/>
            <person name="Riley R."/>
            <person name="Savchenko A."/>
            <person name="Shiryaev A."/>
            <person name="Soop K."/>
            <person name="Spirin V."/>
            <person name="Szebenyi C."/>
            <person name="Tomsovsky M."/>
            <person name="Tulloss R.E."/>
            <person name="Uehling J."/>
            <person name="Grigoriev I.V."/>
            <person name="Vagvolgyi C."/>
            <person name="Papp T."/>
            <person name="Martin F.M."/>
            <person name="Miettinen O."/>
            <person name="Hibbett D.S."/>
            <person name="Nagy L.G."/>
        </authorList>
    </citation>
    <scope>NUCLEOTIDE SEQUENCE [LARGE SCALE GENOMIC DNA]</scope>
    <source>
        <strain evidence="1 2">CBS 962.96</strain>
    </source>
</reference>